<evidence type="ECO:0000256" key="2">
    <source>
        <dbReference type="SAM" id="Phobius"/>
    </source>
</evidence>
<dbReference type="Pfam" id="PF10990">
    <property type="entry name" value="DUF2809"/>
    <property type="match status" value="1"/>
</dbReference>
<evidence type="ECO:0000313" key="4">
    <source>
        <dbReference type="Proteomes" id="UP000612585"/>
    </source>
</evidence>
<proteinExistence type="predicted"/>
<keyword evidence="2" id="KW-0812">Transmembrane</keyword>
<evidence type="ECO:0008006" key="5">
    <source>
        <dbReference type="Google" id="ProtNLM"/>
    </source>
</evidence>
<evidence type="ECO:0000313" key="3">
    <source>
        <dbReference type="EMBL" id="GIJ64927.1"/>
    </source>
</evidence>
<feature type="transmembrane region" description="Helical" evidence="2">
    <location>
        <begin position="12"/>
        <end position="33"/>
    </location>
</feature>
<dbReference type="AlphaFoldDB" id="A0A8J3ZL33"/>
<gene>
    <name evidence="3" type="ORF">Vau01_124430</name>
</gene>
<protein>
    <recommendedName>
        <fullName evidence="5">DUF2809 domain-containing protein</fullName>
    </recommendedName>
</protein>
<keyword evidence="2" id="KW-0472">Membrane</keyword>
<dbReference type="EMBL" id="BOPG01000138">
    <property type="protein sequence ID" value="GIJ64927.1"/>
    <property type="molecule type" value="Genomic_DNA"/>
</dbReference>
<keyword evidence="4" id="KW-1185">Reference proteome</keyword>
<dbReference type="Proteomes" id="UP000612585">
    <property type="component" value="Unassembled WGS sequence"/>
</dbReference>
<sequence length="156" mass="16585">MITKAVLMPDTFAGMRSAAVIANVVCLCIAYGIRVFDDGALAAWSGTALYTCVVYGVIVFARPTIRPLAAFAGATGFSWFMELSQLTPVPGYLSARSILARQVFGAQFDPNDLPWYPAGALLMMAAHTVYRRVRQTGSARTGSSDTATDPATPSPV</sequence>
<keyword evidence="2" id="KW-1133">Transmembrane helix</keyword>
<comment type="caution">
    <text evidence="3">The sequence shown here is derived from an EMBL/GenBank/DDBJ whole genome shotgun (WGS) entry which is preliminary data.</text>
</comment>
<reference evidence="3" key="1">
    <citation type="submission" date="2021-01" db="EMBL/GenBank/DDBJ databases">
        <title>Whole genome shotgun sequence of Virgisporangium aurantiacum NBRC 16421.</title>
        <authorList>
            <person name="Komaki H."/>
            <person name="Tamura T."/>
        </authorList>
    </citation>
    <scope>NUCLEOTIDE SEQUENCE</scope>
    <source>
        <strain evidence="3">NBRC 16421</strain>
    </source>
</reference>
<organism evidence="3 4">
    <name type="scientific">Virgisporangium aurantiacum</name>
    <dbReference type="NCBI Taxonomy" id="175570"/>
    <lineage>
        <taxon>Bacteria</taxon>
        <taxon>Bacillati</taxon>
        <taxon>Actinomycetota</taxon>
        <taxon>Actinomycetes</taxon>
        <taxon>Micromonosporales</taxon>
        <taxon>Micromonosporaceae</taxon>
        <taxon>Virgisporangium</taxon>
    </lineage>
</organism>
<name>A0A8J3ZL33_9ACTN</name>
<accession>A0A8J3ZL33</accession>
<evidence type="ECO:0000256" key="1">
    <source>
        <dbReference type="SAM" id="MobiDB-lite"/>
    </source>
</evidence>
<feature type="transmembrane region" description="Helical" evidence="2">
    <location>
        <begin position="39"/>
        <end position="61"/>
    </location>
</feature>
<dbReference type="RefSeq" id="WP_204014782.1">
    <property type="nucleotide sequence ID" value="NZ_BOPG01000138.1"/>
</dbReference>
<feature type="region of interest" description="Disordered" evidence="1">
    <location>
        <begin position="136"/>
        <end position="156"/>
    </location>
</feature>
<dbReference type="InterPro" id="IPR021257">
    <property type="entry name" value="DUF2809"/>
</dbReference>